<dbReference type="PATRIC" id="fig|989403.3.peg.4392"/>
<evidence type="ECO:0000313" key="2">
    <source>
        <dbReference type="EMBL" id="KZL09419.1"/>
    </source>
</evidence>
<accession>A0A165U175</accession>
<dbReference type="SUPFAM" id="SSF51182">
    <property type="entry name" value="RmlC-like cupins"/>
    <property type="match status" value="1"/>
</dbReference>
<dbReference type="CDD" id="cd02226">
    <property type="entry name" value="cupin_YdbB-like"/>
    <property type="match status" value="1"/>
</dbReference>
<dbReference type="EMBL" id="LMCB01000122">
    <property type="protein sequence ID" value="KZL09419.1"/>
    <property type="molecule type" value="Genomic_DNA"/>
</dbReference>
<dbReference type="Pfam" id="PF07883">
    <property type="entry name" value="Cupin_2"/>
    <property type="match status" value="1"/>
</dbReference>
<dbReference type="InterPro" id="IPR011051">
    <property type="entry name" value="RmlC_Cupin_sf"/>
</dbReference>
<dbReference type="Proteomes" id="UP000076577">
    <property type="component" value="Unassembled WGS sequence"/>
</dbReference>
<feature type="domain" description="Cupin type-2" evidence="1">
    <location>
        <begin position="36"/>
        <end position="88"/>
    </location>
</feature>
<keyword evidence="3" id="KW-1185">Reference proteome</keyword>
<gene>
    <name evidence="2" type="ORF">PsAD2_04019</name>
</gene>
<dbReference type="InterPro" id="IPR013096">
    <property type="entry name" value="Cupin_2"/>
</dbReference>
<protein>
    <submittedName>
        <fullName evidence="2">Cupin domain protein</fullName>
    </submittedName>
</protein>
<dbReference type="AlphaFoldDB" id="A0A165U175"/>
<dbReference type="InterPro" id="IPR014710">
    <property type="entry name" value="RmlC-like_jellyroll"/>
</dbReference>
<sequence>MVGNFISEFETVTEYWSPKVVAQVNDQYVKVAKVKGDLAWHKHDGEDELFYIVKGNLTIEYENNSLKLNQGDFHVVPKGVMHNLVADEECWIVLTEPVSTKHTGDIVTEKTKSIADQLVS</sequence>
<dbReference type="OrthoDB" id="9794183at2"/>
<proteinExistence type="predicted"/>
<organism evidence="2 3">
    <name type="scientific">Pseudovibrio axinellae</name>
    <dbReference type="NCBI Taxonomy" id="989403"/>
    <lineage>
        <taxon>Bacteria</taxon>
        <taxon>Pseudomonadati</taxon>
        <taxon>Pseudomonadota</taxon>
        <taxon>Alphaproteobacteria</taxon>
        <taxon>Hyphomicrobiales</taxon>
        <taxon>Stappiaceae</taxon>
        <taxon>Pseudovibrio</taxon>
    </lineage>
</organism>
<evidence type="ECO:0000313" key="3">
    <source>
        <dbReference type="Proteomes" id="UP000076577"/>
    </source>
</evidence>
<dbReference type="InterPro" id="IPR052044">
    <property type="entry name" value="PKS_Associated_Protein"/>
</dbReference>
<reference evidence="2 3" key="1">
    <citation type="journal article" date="2016" name="Front. Microbiol.">
        <title>Comparative Genomic Analysis Reveals a Diverse Repertoire of Genes Involved in Prokaryote-Eukaryote Interactions within the Pseudovibrio Genus.</title>
        <authorList>
            <person name="Romano S."/>
            <person name="Fernandez-Guerra A."/>
            <person name="Reen F.J."/>
            <person name="Glockner F.O."/>
            <person name="Crowley S.P."/>
            <person name="O'Sullivan O."/>
            <person name="Cotter P.D."/>
            <person name="Adams C."/>
            <person name="Dobson A.D."/>
            <person name="O'Gara F."/>
        </authorList>
    </citation>
    <scope>NUCLEOTIDE SEQUENCE [LARGE SCALE GENOMIC DNA]</scope>
    <source>
        <strain evidence="2 3">Ad2</strain>
    </source>
</reference>
<dbReference type="PANTHER" id="PTHR36114:SF1">
    <property type="entry name" value="16.7 KDA PROTEIN IN WHIE LOCUS"/>
    <property type="match status" value="1"/>
</dbReference>
<name>A0A165U175_9HYPH</name>
<dbReference type="PANTHER" id="PTHR36114">
    <property type="entry name" value="16.7 KDA PROTEIN IN WHIE LOCUS"/>
    <property type="match status" value="1"/>
</dbReference>
<dbReference type="RefSeq" id="WP_068010000.1">
    <property type="nucleotide sequence ID" value="NZ_FOFM01000003.1"/>
</dbReference>
<evidence type="ECO:0000259" key="1">
    <source>
        <dbReference type="Pfam" id="PF07883"/>
    </source>
</evidence>
<comment type="caution">
    <text evidence="2">The sequence shown here is derived from an EMBL/GenBank/DDBJ whole genome shotgun (WGS) entry which is preliminary data.</text>
</comment>
<dbReference type="Gene3D" id="2.60.120.10">
    <property type="entry name" value="Jelly Rolls"/>
    <property type="match status" value="1"/>
</dbReference>
<dbReference type="STRING" id="989403.SAMN05421798_103356"/>